<protein>
    <submittedName>
        <fullName evidence="1">Uncharacterized protein</fullName>
    </submittedName>
</protein>
<evidence type="ECO:0000313" key="1">
    <source>
        <dbReference type="EMBL" id="GKU97924.1"/>
    </source>
</evidence>
<accession>A0AAV5IHT9</accession>
<sequence length="276" mass="31407">MNPSSWEIFEINLGSSGLVGMDGWALPIWRSKVVVPAKFGTGNVAQLRQKGLGGKNMRVNLILETVPFDANQELEISWKINQKMLFESPSTVNHYIQCKNPRNFIKILHRGCFASCTQVVVQKEEFRAHCHGPRARTPKKRVPTPGSRCNVANSMAWRARTERLDGTAVSSLVTWRRIVTMASQRVEASKVAEVLEERGCRETRGDAWKKRRSKALSPASRDAFTAYERRLAKLELAMGDVHEQLDTLDYQMEEHDDRGGVDDHLRFFQNKLKNQV</sequence>
<gene>
    <name evidence="1" type="ORF">SLEP1_g10997</name>
</gene>
<evidence type="ECO:0000313" key="2">
    <source>
        <dbReference type="Proteomes" id="UP001054252"/>
    </source>
</evidence>
<reference evidence="1 2" key="1">
    <citation type="journal article" date="2021" name="Commun. Biol.">
        <title>The genome of Shorea leprosula (Dipterocarpaceae) highlights the ecological relevance of drought in aseasonal tropical rainforests.</title>
        <authorList>
            <person name="Ng K.K.S."/>
            <person name="Kobayashi M.J."/>
            <person name="Fawcett J.A."/>
            <person name="Hatakeyama M."/>
            <person name="Paape T."/>
            <person name="Ng C.H."/>
            <person name="Ang C.C."/>
            <person name="Tnah L.H."/>
            <person name="Lee C.T."/>
            <person name="Nishiyama T."/>
            <person name="Sese J."/>
            <person name="O'Brien M.J."/>
            <person name="Copetti D."/>
            <person name="Mohd Noor M.I."/>
            <person name="Ong R.C."/>
            <person name="Putra M."/>
            <person name="Sireger I.Z."/>
            <person name="Indrioko S."/>
            <person name="Kosugi Y."/>
            <person name="Izuno A."/>
            <person name="Isagi Y."/>
            <person name="Lee S.L."/>
            <person name="Shimizu K.K."/>
        </authorList>
    </citation>
    <scope>NUCLEOTIDE SEQUENCE [LARGE SCALE GENOMIC DNA]</scope>
    <source>
        <strain evidence="1">214</strain>
    </source>
</reference>
<name>A0AAV5IHT9_9ROSI</name>
<proteinExistence type="predicted"/>
<dbReference type="AlphaFoldDB" id="A0AAV5IHT9"/>
<dbReference type="EMBL" id="BPVZ01000012">
    <property type="protein sequence ID" value="GKU97924.1"/>
    <property type="molecule type" value="Genomic_DNA"/>
</dbReference>
<dbReference type="Proteomes" id="UP001054252">
    <property type="component" value="Unassembled WGS sequence"/>
</dbReference>
<organism evidence="1 2">
    <name type="scientific">Rubroshorea leprosula</name>
    <dbReference type="NCBI Taxonomy" id="152421"/>
    <lineage>
        <taxon>Eukaryota</taxon>
        <taxon>Viridiplantae</taxon>
        <taxon>Streptophyta</taxon>
        <taxon>Embryophyta</taxon>
        <taxon>Tracheophyta</taxon>
        <taxon>Spermatophyta</taxon>
        <taxon>Magnoliopsida</taxon>
        <taxon>eudicotyledons</taxon>
        <taxon>Gunneridae</taxon>
        <taxon>Pentapetalae</taxon>
        <taxon>rosids</taxon>
        <taxon>malvids</taxon>
        <taxon>Malvales</taxon>
        <taxon>Dipterocarpaceae</taxon>
        <taxon>Rubroshorea</taxon>
    </lineage>
</organism>
<keyword evidence="2" id="KW-1185">Reference proteome</keyword>
<comment type="caution">
    <text evidence="1">The sequence shown here is derived from an EMBL/GenBank/DDBJ whole genome shotgun (WGS) entry which is preliminary data.</text>
</comment>